<dbReference type="EMBL" id="HF563609">
    <property type="protein sequence ID" value="CCP27207.1"/>
    <property type="molecule type" value="Genomic_DNA"/>
</dbReference>
<accession>F4LRY1</accession>
<dbReference type="KEGG" id="tae:TepiRe1_2366"/>
<keyword evidence="2" id="KW-1185">Reference proteome</keyword>
<dbReference type="PATRIC" id="fig|1209989.3.peg.2722"/>
<accession>L0S5V6</accession>
<gene>
    <name evidence="1" type="ordered locus">TEPIRE1_2366</name>
</gene>
<dbReference type="Proteomes" id="UP000010802">
    <property type="component" value="Chromosome"/>
</dbReference>
<dbReference type="STRING" id="1209989.TepRe1_2198"/>
<evidence type="ECO:0000313" key="1">
    <source>
        <dbReference type="EMBL" id="CCP27207.1"/>
    </source>
</evidence>
<dbReference type="HOGENOM" id="CLU_3259025_0_0_9"/>
<name>F4LRY1_TEPAE</name>
<organism evidence="1 2">
    <name type="scientific">Tepidanaerobacter acetatoxydans (strain DSM 21804 / JCM 16047 / Re1)</name>
    <dbReference type="NCBI Taxonomy" id="1209989"/>
    <lineage>
        <taxon>Bacteria</taxon>
        <taxon>Bacillati</taxon>
        <taxon>Bacillota</taxon>
        <taxon>Clostridia</taxon>
        <taxon>Thermosediminibacterales</taxon>
        <taxon>Tepidanaerobacteraceae</taxon>
        <taxon>Tepidanaerobacter</taxon>
    </lineage>
</organism>
<dbReference type="AlphaFoldDB" id="F4LRY1"/>
<dbReference type="RefSeq" id="WP_013779239.1">
    <property type="nucleotide sequence ID" value="NC_015519.1"/>
</dbReference>
<protein>
    <submittedName>
        <fullName evidence="1">Uncharacterized protein</fullName>
    </submittedName>
</protein>
<reference evidence="2" key="1">
    <citation type="journal article" date="2013" name="Genome Announc.">
        <title>First genome sequence of a syntrophic acetate-oxidizing bacterium, Tepidanaerobacter acetatoxydans strain Re1.</title>
        <authorList>
            <person name="Manzoor S."/>
            <person name="Bongcam-Rudloff E."/>
            <person name="Schnurer A."/>
            <person name="Muller B."/>
        </authorList>
    </citation>
    <scope>NUCLEOTIDE SEQUENCE [LARGE SCALE GENOMIC DNA]</scope>
    <source>
        <strain evidence="2">Re1</strain>
    </source>
</reference>
<proteinExistence type="predicted"/>
<sequence length="42" mass="5111">MECYNDSSAFSIYEEEKQEKSVEDILEDYMLDFLYKSGYMEH</sequence>
<evidence type="ECO:0000313" key="2">
    <source>
        <dbReference type="Proteomes" id="UP000010802"/>
    </source>
</evidence>
<dbReference type="KEGG" id="tep:TepRe1_2198"/>